<dbReference type="Proteomes" id="UP001055712">
    <property type="component" value="Unassembled WGS sequence"/>
</dbReference>
<reference evidence="2" key="2">
    <citation type="submission" date="2020-11" db="EMBL/GenBank/DDBJ databases">
        <authorList>
            <person name="Cecchin M."/>
            <person name="Marcolungo L."/>
            <person name="Rossato M."/>
            <person name="Girolomoni L."/>
            <person name="Cosentino E."/>
            <person name="Cuine S."/>
            <person name="Li-Beisson Y."/>
            <person name="Delledonne M."/>
            <person name="Ballottari M."/>
        </authorList>
    </citation>
    <scope>NUCLEOTIDE SEQUENCE</scope>
    <source>
        <strain evidence="2">211/11P</strain>
        <tissue evidence="2">Whole cell</tissue>
    </source>
</reference>
<evidence type="ECO:0000313" key="3">
    <source>
        <dbReference type="Proteomes" id="UP001055712"/>
    </source>
</evidence>
<evidence type="ECO:0000313" key="2">
    <source>
        <dbReference type="EMBL" id="KAI3435551.1"/>
    </source>
</evidence>
<dbReference type="OrthoDB" id="1047367at2759"/>
<name>A0A9D4TUP0_CHLVU</name>
<dbReference type="InterPro" id="IPR029071">
    <property type="entry name" value="Ubiquitin-like_domsf"/>
</dbReference>
<gene>
    <name evidence="2" type="ORF">D9Q98_001616</name>
</gene>
<sequence length="212" mass="23562">MESIVAPAIWDERELAGLQASYDLGSGLGDAVTKYNPTPGTGRTGFLPVPPNNYPFYNEDEKYVPMMQADGGQLSEWKPMYQPTPEQAEADRRAAYESGVPHGYVAPGDKYKGLPTIKLVVVSNLHTADEYGSEVGPDGLHRGGPFTIEVSPKMRVEELRIVIRDKGGIIPGLQQLAYAGKNMDDSQRTLEHYGIAYWHAKFPHWPLVVRRY</sequence>
<dbReference type="AlphaFoldDB" id="A0A9D4TUP0"/>
<dbReference type="Gene3D" id="3.10.20.90">
    <property type="entry name" value="Phosphatidylinositol 3-kinase Catalytic Subunit, Chain A, domain 1"/>
    <property type="match status" value="1"/>
</dbReference>
<comment type="caution">
    <text evidence="2">The sequence shown here is derived from an EMBL/GenBank/DDBJ whole genome shotgun (WGS) entry which is preliminary data.</text>
</comment>
<reference evidence="2" key="1">
    <citation type="journal article" date="2019" name="Plant J.">
        <title>Chlorella vulgaris genome assembly and annotation reveals the molecular basis for metabolic acclimation to high light conditions.</title>
        <authorList>
            <person name="Cecchin M."/>
            <person name="Marcolungo L."/>
            <person name="Rossato M."/>
            <person name="Girolomoni L."/>
            <person name="Cosentino E."/>
            <person name="Cuine S."/>
            <person name="Li-Beisson Y."/>
            <person name="Delledonne M."/>
            <person name="Ballottari M."/>
        </authorList>
    </citation>
    <scope>NUCLEOTIDE SEQUENCE</scope>
    <source>
        <strain evidence="2">211/11P</strain>
    </source>
</reference>
<evidence type="ECO:0000259" key="1">
    <source>
        <dbReference type="PROSITE" id="PS50053"/>
    </source>
</evidence>
<dbReference type="Pfam" id="PF00240">
    <property type="entry name" value="ubiquitin"/>
    <property type="match status" value="1"/>
</dbReference>
<dbReference type="CDD" id="cd17039">
    <property type="entry name" value="Ubl_ubiquitin_like"/>
    <property type="match status" value="1"/>
</dbReference>
<dbReference type="PROSITE" id="PS50053">
    <property type="entry name" value="UBIQUITIN_2"/>
    <property type="match status" value="1"/>
</dbReference>
<keyword evidence="3" id="KW-1185">Reference proteome</keyword>
<proteinExistence type="predicted"/>
<dbReference type="EMBL" id="SIDB01000002">
    <property type="protein sequence ID" value="KAI3435551.1"/>
    <property type="molecule type" value="Genomic_DNA"/>
</dbReference>
<accession>A0A9D4TUP0</accession>
<organism evidence="2 3">
    <name type="scientific">Chlorella vulgaris</name>
    <name type="common">Green alga</name>
    <dbReference type="NCBI Taxonomy" id="3077"/>
    <lineage>
        <taxon>Eukaryota</taxon>
        <taxon>Viridiplantae</taxon>
        <taxon>Chlorophyta</taxon>
        <taxon>core chlorophytes</taxon>
        <taxon>Trebouxiophyceae</taxon>
        <taxon>Chlorellales</taxon>
        <taxon>Chlorellaceae</taxon>
        <taxon>Chlorella clade</taxon>
        <taxon>Chlorella</taxon>
    </lineage>
</organism>
<dbReference type="SUPFAM" id="SSF54236">
    <property type="entry name" value="Ubiquitin-like"/>
    <property type="match status" value="1"/>
</dbReference>
<protein>
    <recommendedName>
        <fullName evidence="1">Ubiquitin-like domain-containing protein</fullName>
    </recommendedName>
</protein>
<feature type="domain" description="Ubiquitin-like" evidence="1">
    <location>
        <begin position="146"/>
        <end position="195"/>
    </location>
</feature>
<dbReference type="InterPro" id="IPR000626">
    <property type="entry name" value="Ubiquitin-like_dom"/>
</dbReference>